<dbReference type="SMART" id="SM00065">
    <property type="entry name" value="GAF"/>
    <property type="match status" value="1"/>
</dbReference>
<proteinExistence type="predicted"/>
<dbReference type="Gene3D" id="1.10.10.10">
    <property type="entry name" value="Winged helix-like DNA-binding domain superfamily/Winged helix DNA-binding domain"/>
    <property type="match status" value="1"/>
</dbReference>
<dbReference type="PIRSF" id="PIRSF036625">
    <property type="entry name" value="GAF_ANTAR"/>
    <property type="match status" value="1"/>
</dbReference>
<dbReference type="InterPro" id="IPR036388">
    <property type="entry name" value="WH-like_DNA-bd_sf"/>
</dbReference>
<reference evidence="5" key="2">
    <citation type="submission" date="2010-01" db="EMBL/GenBank/DDBJ databases">
        <title>The complete genome of Geodermatophilus obscurus DSM 43160.</title>
        <authorList>
            <consortium name="US DOE Joint Genome Institute (JGI-PGF)"/>
            <person name="Lucas S."/>
            <person name="Copeland A."/>
            <person name="Lapidus A."/>
            <person name="Glavina del Rio T."/>
            <person name="Dalin E."/>
            <person name="Tice H."/>
            <person name="Bruce D."/>
            <person name="Goodwin L."/>
            <person name="Pitluck S."/>
            <person name="Kyrpides N."/>
            <person name="Mavromatis K."/>
            <person name="Ivanova N."/>
            <person name="Munk A.C."/>
            <person name="Brettin T."/>
            <person name="Detter J.C."/>
            <person name="Han C."/>
            <person name="Larimer F."/>
            <person name="Land M."/>
            <person name="Hauser L."/>
            <person name="Markowitz V."/>
            <person name="Cheng J.-F."/>
            <person name="Hugenholtz P."/>
            <person name="Woyke T."/>
            <person name="Wu D."/>
            <person name="Jando M."/>
            <person name="Schneider S."/>
            <person name="Klenk H.-P."/>
            <person name="Eisen J.A."/>
        </authorList>
    </citation>
    <scope>NUCLEOTIDE SEQUENCE [LARGE SCALE GENOMIC DNA]</scope>
    <source>
        <strain evidence="5">ATCC 25078 / DSM 43160 / JCM 3152 / KCC A-0152 / KCTC 9177 / NBRC 13315 / NRRL B-3577 / G-20</strain>
    </source>
</reference>
<evidence type="ECO:0000259" key="3">
    <source>
        <dbReference type="PROSITE" id="PS50921"/>
    </source>
</evidence>
<dbReference type="SUPFAM" id="SSF55781">
    <property type="entry name" value="GAF domain-like"/>
    <property type="match status" value="1"/>
</dbReference>
<dbReference type="Pfam" id="PF13185">
    <property type="entry name" value="GAF_2"/>
    <property type="match status" value="1"/>
</dbReference>
<dbReference type="Proteomes" id="UP000001382">
    <property type="component" value="Chromosome"/>
</dbReference>
<dbReference type="KEGG" id="gob:Gobs_3435"/>
<reference evidence="4 5" key="1">
    <citation type="journal article" date="2010" name="Stand. Genomic Sci.">
        <title>Complete genome sequence of Geodermatophilus obscurus type strain (G-20).</title>
        <authorList>
            <person name="Ivanova N."/>
            <person name="Sikorski J."/>
            <person name="Jando M."/>
            <person name="Munk C."/>
            <person name="Lapidus A."/>
            <person name="Glavina Del Rio T."/>
            <person name="Copeland A."/>
            <person name="Tice H."/>
            <person name="Cheng J.-F."/>
            <person name="Lucas S."/>
            <person name="Chen F."/>
            <person name="Nolan M."/>
            <person name="Bruce D."/>
            <person name="Goodwin L."/>
            <person name="Pitluck S."/>
            <person name="Mavromatis K."/>
            <person name="Mikhailova N."/>
            <person name="Pati A."/>
            <person name="Chen A."/>
            <person name="Palaniappan K."/>
            <person name="Land M."/>
            <person name="Hauser L."/>
            <person name="Chang Y.-J."/>
            <person name="Jeffries C.D."/>
            <person name="Meincke L."/>
            <person name="Brettin T."/>
            <person name="Detter J.C."/>
            <person name="Detter J.C."/>
            <person name="Rohde M."/>
            <person name="Goeker M."/>
            <person name="Bristow J."/>
            <person name="Eisen J.A."/>
            <person name="Markowitz V."/>
            <person name="Hugenholtz P."/>
            <person name="Kyrpides N.C."/>
            <person name="Klenk H.-P."/>
        </authorList>
    </citation>
    <scope>NUCLEOTIDE SEQUENCE [LARGE SCALE GENOMIC DNA]</scope>
    <source>
        <strain evidence="5">ATCC 25078 / DSM 43160 / JCM 3152 / KCC A-0152 / KCTC 9177 / NBRC 13315 / NRRL B-3577 / G-20</strain>
    </source>
</reference>
<accession>D2SB01</accession>
<evidence type="ECO:0000313" key="5">
    <source>
        <dbReference type="Proteomes" id="UP000001382"/>
    </source>
</evidence>
<dbReference type="Pfam" id="PF03861">
    <property type="entry name" value="ANTAR"/>
    <property type="match status" value="1"/>
</dbReference>
<dbReference type="HOGENOM" id="CLU_074354_0_0_11"/>
<dbReference type="GO" id="GO:0003723">
    <property type="term" value="F:RNA binding"/>
    <property type="evidence" value="ECO:0007669"/>
    <property type="project" value="InterPro"/>
</dbReference>
<keyword evidence="2" id="KW-0804">Transcription</keyword>
<evidence type="ECO:0000256" key="1">
    <source>
        <dbReference type="ARBA" id="ARBA00023015"/>
    </source>
</evidence>
<protein>
    <recommendedName>
        <fullName evidence="3">ANTAR domain-containing protein</fullName>
    </recommendedName>
</protein>
<dbReference type="Gene3D" id="3.30.450.40">
    <property type="match status" value="1"/>
</dbReference>
<keyword evidence="1" id="KW-0805">Transcription regulation</keyword>
<evidence type="ECO:0000313" key="4">
    <source>
        <dbReference type="EMBL" id="ADB76036.1"/>
    </source>
</evidence>
<feature type="domain" description="ANTAR" evidence="3">
    <location>
        <begin position="174"/>
        <end position="235"/>
    </location>
</feature>
<dbReference type="OrthoDB" id="4929862at2"/>
<keyword evidence="5" id="KW-1185">Reference proteome</keyword>
<dbReference type="eggNOG" id="COG3707">
    <property type="taxonomic scope" value="Bacteria"/>
</dbReference>
<name>D2SB01_GEOOG</name>
<dbReference type="AlphaFoldDB" id="D2SB01"/>
<dbReference type="PROSITE" id="PS50921">
    <property type="entry name" value="ANTAR"/>
    <property type="match status" value="1"/>
</dbReference>
<dbReference type="InterPro" id="IPR005561">
    <property type="entry name" value="ANTAR"/>
</dbReference>
<dbReference type="EMBL" id="CP001867">
    <property type="protein sequence ID" value="ADB76036.1"/>
    <property type="molecule type" value="Genomic_DNA"/>
</dbReference>
<dbReference type="InterPro" id="IPR029016">
    <property type="entry name" value="GAF-like_dom_sf"/>
</dbReference>
<dbReference type="eggNOG" id="COG2203">
    <property type="taxonomic scope" value="Bacteria"/>
</dbReference>
<dbReference type="InterPro" id="IPR012074">
    <property type="entry name" value="GAF_ANTAR"/>
</dbReference>
<dbReference type="SMART" id="SM01012">
    <property type="entry name" value="ANTAR"/>
    <property type="match status" value="1"/>
</dbReference>
<sequence length="243" mass="26508">MSPERQPQFQPSNVGEVLEYLGRPSGREQPMEGALQRVTDLARTVLPGNPEASVTLVVREHPSTVVSTGLLAVELDEGQYERGLGPCLHAAGTGQIADVPDTRTETRWPDYARRAVEHGTLSSLSVPLAVDAPQVSGALNLYAQRPNGFDEVSRSTATRFGHYAAVVAGTLSRYRRAVERADRLETALASRAVIEQARGMLMERHGVTADGAFRILARASMHTHSTVRRLAEHLVHTGELRCR</sequence>
<gene>
    <name evidence="4" type="ordered locus">Gobs_3435</name>
</gene>
<organism evidence="4 5">
    <name type="scientific">Geodermatophilus obscurus (strain ATCC 25078 / DSM 43160 / JCM 3152 / CCUG 61914 / KCC A-0152 / KCTC 9177 / NBRC 13315 / NRRL B-3577 / G-20)</name>
    <dbReference type="NCBI Taxonomy" id="526225"/>
    <lineage>
        <taxon>Bacteria</taxon>
        <taxon>Bacillati</taxon>
        <taxon>Actinomycetota</taxon>
        <taxon>Actinomycetes</taxon>
        <taxon>Geodermatophilales</taxon>
        <taxon>Geodermatophilaceae</taxon>
        <taxon>Geodermatophilus</taxon>
    </lineage>
</organism>
<dbReference type="InterPro" id="IPR003018">
    <property type="entry name" value="GAF"/>
</dbReference>
<dbReference type="STRING" id="526225.Gobs_3435"/>
<evidence type="ECO:0000256" key="2">
    <source>
        <dbReference type="ARBA" id="ARBA00023163"/>
    </source>
</evidence>